<dbReference type="GO" id="GO:0005737">
    <property type="term" value="C:cytoplasm"/>
    <property type="evidence" value="ECO:0007669"/>
    <property type="project" value="UniProtKB-ARBA"/>
</dbReference>
<dbReference type="Pfam" id="PF01250">
    <property type="entry name" value="Ribosomal_S6"/>
    <property type="match status" value="1"/>
</dbReference>
<evidence type="ECO:0000313" key="6">
    <source>
        <dbReference type="Proteomes" id="UP000176786"/>
    </source>
</evidence>
<dbReference type="STRING" id="1817832.A3J48_01320"/>
<keyword evidence="3" id="KW-0687">Ribonucleoprotein</keyword>
<dbReference type="PANTHER" id="PTHR21011:SF1">
    <property type="entry name" value="SMALL RIBOSOMAL SUBUNIT PROTEIN BS6M"/>
    <property type="match status" value="1"/>
</dbReference>
<protein>
    <recommendedName>
        <fullName evidence="2 3">Small ribosomal subunit protein bS6</fullName>
    </recommendedName>
</protein>
<evidence type="ECO:0000256" key="4">
    <source>
        <dbReference type="SAM" id="MobiDB-lite"/>
    </source>
</evidence>
<dbReference type="NCBIfam" id="TIGR00166">
    <property type="entry name" value="S6"/>
    <property type="match status" value="1"/>
</dbReference>
<organism evidence="5 6">
    <name type="scientific">Candidatus Doudnabacteria bacterium RIFCSPHIGHO2_02_FULL_46_11</name>
    <dbReference type="NCBI Taxonomy" id="1817832"/>
    <lineage>
        <taxon>Bacteria</taxon>
        <taxon>Candidatus Doudnaibacteriota</taxon>
    </lineage>
</organism>
<keyword evidence="3" id="KW-0694">RNA-binding</keyword>
<dbReference type="GO" id="GO:0005840">
    <property type="term" value="C:ribosome"/>
    <property type="evidence" value="ECO:0007669"/>
    <property type="project" value="UniProtKB-KW"/>
</dbReference>
<dbReference type="GO" id="GO:0003735">
    <property type="term" value="F:structural constituent of ribosome"/>
    <property type="evidence" value="ECO:0007669"/>
    <property type="project" value="InterPro"/>
</dbReference>
<dbReference type="GO" id="GO:1990904">
    <property type="term" value="C:ribonucleoprotein complex"/>
    <property type="evidence" value="ECO:0007669"/>
    <property type="project" value="UniProtKB-KW"/>
</dbReference>
<dbReference type="InterPro" id="IPR014717">
    <property type="entry name" value="Transl_elong_EF1B/ribsomal_bS6"/>
</dbReference>
<keyword evidence="3" id="KW-0699">rRNA-binding</keyword>
<dbReference type="SUPFAM" id="SSF54995">
    <property type="entry name" value="Ribosomal protein S6"/>
    <property type="match status" value="1"/>
</dbReference>
<dbReference type="PANTHER" id="PTHR21011">
    <property type="entry name" value="MITOCHONDRIAL 28S RIBOSOMAL PROTEIN S6"/>
    <property type="match status" value="1"/>
</dbReference>
<dbReference type="InterPro" id="IPR035980">
    <property type="entry name" value="Ribosomal_bS6_sf"/>
</dbReference>
<comment type="similarity">
    <text evidence="1 3">Belongs to the bacterial ribosomal protein bS6 family.</text>
</comment>
<dbReference type="InterPro" id="IPR020814">
    <property type="entry name" value="Ribosomal_S6_plastid/chlpt"/>
</dbReference>
<evidence type="ECO:0000256" key="1">
    <source>
        <dbReference type="ARBA" id="ARBA00009512"/>
    </source>
</evidence>
<evidence type="ECO:0000256" key="2">
    <source>
        <dbReference type="ARBA" id="ARBA00035294"/>
    </source>
</evidence>
<dbReference type="HAMAP" id="MF_00360">
    <property type="entry name" value="Ribosomal_bS6"/>
    <property type="match status" value="1"/>
</dbReference>
<evidence type="ECO:0000313" key="5">
    <source>
        <dbReference type="EMBL" id="OGE86195.1"/>
    </source>
</evidence>
<dbReference type="GO" id="GO:0006412">
    <property type="term" value="P:translation"/>
    <property type="evidence" value="ECO:0007669"/>
    <property type="project" value="UniProtKB-UniRule"/>
</dbReference>
<reference evidence="5 6" key="1">
    <citation type="journal article" date="2016" name="Nat. Commun.">
        <title>Thousands of microbial genomes shed light on interconnected biogeochemical processes in an aquifer system.</title>
        <authorList>
            <person name="Anantharaman K."/>
            <person name="Brown C.T."/>
            <person name="Hug L.A."/>
            <person name="Sharon I."/>
            <person name="Castelle C.J."/>
            <person name="Probst A.J."/>
            <person name="Thomas B.C."/>
            <person name="Singh A."/>
            <person name="Wilkins M.J."/>
            <person name="Karaoz U."/>
            <person name="Brodie E.L."/>
            <person name="Williams K.H."/>
            <person name="Hubbard S.S."/>
            <person name="Banfield J.F."/>
        </authorList>
    </citation>
    <scope>NUCLEOTIDE SEQUENCE [LARGE SCALE GENOMIC DNA]</scope>
</reference>
<keyword evidence="3 5" id="KW-0689">Ribosomal protein</keyword>
<dbReference type="InterPro" id="IPR000529">
    <property type="entry name" value="Ribosomal_bS6"/>
</dbReference>
<proteinExistence type="inferred from homology"/>
<sequence>MPKYEVGYILSSAVADDEVTKATSEISKAIESSGGKILNEDHWGRKKLAYPIGRTRNGFYVFITADLAAKNVAEVEHKLRTFDSVIRFMIVSMEEADRRRAKDENIRATSGRRQEAAAAEGAVRAEVKDEVLDQRIEDAISGEKENV</sequence>
<dbReference type="EMBL" id="MFES01000005">
    <property type="protein sequence ID" value="OGE86195.1"/>
    <property type="molecule type" value="Genomic_DNA"/>
</dbReference>
<dbReference type="CDD" id="cd00473">
    <property type="entry name" value="bS6"/>
    <property type="match status" value="1"/>
</dbReference>
<accession>A0A1F5P8L9</accession>
<dbReference type="AlphaFoldDB" id="A0A1F5P8L9"/>
<dbReference type="GO" id="GO:0070181">
    <property type="term" value="F:small ribosomal subunit rRNA binding"/>
    <property type="evidence" value="ECO:0007669"/>
    <property type="project" value="TreeGrafter"/>
</dbReference>
<gene>
    <name evidence="3" type="primary">rpsF</name>
    <name evidence="5" type="ORF">A3J48_01320</name>
</gene>
<name>A0A1F5P8L9_9BACT</name>
<feature type="region of interest" description="Disordered" evidence="4">
    <location>
        <begin position="98"/>
        <end position="121"/>
    </location>
</feature>
<comment type="function">
    <text evidence="3">Binds together with bS18 to 16S ribosomal RNA.</text>
</comment>
<comment type="caution">
    <text evidence="5">The sequence shown here is derived from an EMBL/GenBank/DDBJ whole genome shotgun (WGS) entry which is preliminary data.</text>
</comment>
<evidence type="ECO:0000256" key="3">
    <source>
        <dbReference type="HAMAP-Rule" id="MF_00360"/>
    </source>
</evidence>
<dbReference type="Proteomes" id="UP000176786">
    <property type="component" value="Unassembled WGS sequence"/>
</dbReference>
<dbReference type="Gene3D" id="3.30.70.60">
    <property type="match status" value="1"/>
</dbReference>